<dbReference type="EMBL" id="KI630319">
    <property type="protein sequence ID" value="EYU41713.1"/>
    <property type="molecule type" value="Genomic_DNA"/>
</dbReference>
<evidence type="ECO:0000256" key="8">
    <source>
        <dbReference type="ARBA" id="ARBA00022771"/>
    </source>
</evidence>
<accession>A0A022RPJ3</accession>
<name>A0A022RPJ3_ERYGU</name>
<feature type="transmembrane region" description="Helical" evidence="15">
    <location>
        <begin position="16"/>
        <end position="37"/>
    </location>
</feature>
<feature type="domain" description="RING-type" evidence="16">
    <location>
        <begin position="90"/>
        <end position="132"/>
    </location>
</feature>
<evidence type="ECO:0000256" key="13">
    <source>
        <dbReference type="ARBA" id="ARBA00024209"/>
    </source>
</evidence>
<keyword evidence="5" id="KW-0808">Transferase</keyword>
<keyword evidence="9" id="KW-0833">Ubl conjugation pathway</keyword>
<evidence type="ECO:0000313" key="18">
    <source>
        <dbReference type="Proteomes" id="UP000030748"/>
    </source>
</evidence>
<keyword evidence="8 14" id="KW-0863">Zinc-finger</keyword>
<evidence type="ECO:0000256" key="1">
    <source>
        <dbReference type="ARBA" id="ARBA00000900"/>
    </source>
</evidence>
<dbReference type="InterPro" id="IPR013083">
    <property type="entry name" value="Znf_RING/FYVE/PHD"/>
</dbReference>
<evidence type="ECO:0000256" key="6">
    <source>
        <dbReference type="ARBA" id="ARBA00022692"/>
    </source>
</evidence>
<evidence type="ECO:0000256" key="15">
    <source>
        <dbReference type="SAM" id="Phobius"/>
    </source>
</evidence>
<dbReference type="AlphaFoldDB" id="A0A022RPJ3"/>
<gene>
    <name evidence="17" type="ORF">MIMGU_mgv1a022417mg</name>
</gene>
<dbReference type="Gene3D" id="3.30.40.10">
    <property type="entry name" value="Zinc/RING finger domain, C3HC4 (zinc finger)"/>
    <property type="match status" value="1"/>
</dbReference>
<dbReference type="GO" id="GO:0061630">
    <property type="term" value="F:ubiquitin protein ligase activity"/>
    <property type="evidence" value="ECO:0007669"/>
    <property type="project" value="UniProtKB-EC"/>
</dbReference>
<dbReference type="UniPathway" id="UPA00143"/>
<dbReference type="SUPFAM" id="SSF57850">
    <property type="entry name" value="RING/U-box"/>
    <property type="match status" value="1"/>
</dbReference>
<dbReference type="SMART" id="SM00184">
    <property type="entry name" value="RING"/>
    <property type="match status" value="1"/>
</dbReference>
<evidence type="ECO:0000256" key="14">
    <source>
        <dbReference type="PROSITE-ProRule" id="PRU00175"/>
    </source>
</evidence>
<protein>
    <recommendedName>
        <fullName evidence="4">RING-type E3 ubiquitin transferase</fullName>
        <ecNumber evidence="4">2.3.2.27</ecNumber>
    </recommendedName>
</protein>
<comment type="pathway">
    <text evidence="3">Protein modification; protein ubiquitination.</text>
</comment>
<keyword evidence="12 15" id="KW-0472">Membrane</keyword>
<dbReference type="PROSITE" id="PS50089">
    <property type="entry name" value="ZF_RING_2"/>
    <property type="match status" value="1"/>
</dbReference>
<evidence type="ECO:0000256" key="9">
    <source>
        <dbReference type="ARBA" id="ARBA00022786"/>
    </source>
</evidence>
<dbReference type="eggNOG" id="KOG0800">
    <property type="taxonomic scope" value="Eukaryota"/>
</dbReference>
<evidence type="ECO:0000256" key="5">
    <source>
        <dbReference type="ARBA" id="ARBA00022679"/>
    </source>
</evidence>
<evidence type="ECO:0000313" key="17">
    <source>
        <dbReference type="EMBL" id="EYU41713.1"/>
    </source>
</evidence>
<dbReference type="InterPro" id="IPR044600">
    <property type="entry name" value="ATL1/ATL16-like"/>
</dbReference>
<sequence length="151" mass="16572">MDNEQHHPHWFTMSPILVGLFGVLAGVIVVAICHCIITKCNTTQRSNATLSSNNHASMSSVSSSTIMAHSTIRVIVESKDSKESVRDDVCAICLGEFRQGERVRVLRECAHIFHVSCVDKWLGNHPNCPLCRACAVPSLSHFNGQGPPYES</sequence>
<dbReference type="EC" id="2.3.2.27" evidence="4"/>
<keyword evidence="6 15" id="KW-0812">Transmembrane</keyword>
<keyword evidence="7" id="KW-0479">Metal-binding</keyword>
<evidence type="ECO:0000256" key="10">
    <source>
        <dbReference type="ARBA" id="ARBA00022833"/>
    </source>
</evidence>
<evidence type="ECO:0000256" key="11">
    <source>
        <dbReference type="ARBA" id="ARBA00022989"/>
    </source>
</evidence>
<reference evidence="17 18" key="1">
    <citation type="journal article" date="2013" name="Proc. Natl. Acad. Sci. U.S.A.">
        <title>Fine-scale variation in meiotic recombination in Mimulus inferred from population shotgun sequencing.</title>
        <authorList>
            <person name="Hellsten U."/>
            <person name="Wright K.M."/>
            <person name="Jenkins J."/>
            <person name="Shu S."/>
            <person name="Yuan Y."/>
            <person name="Wessler S.R."/>
            <person name="Schmutz J."/>
            <person name="Willis J.H."/>
            <person name="Rokhsar D.S."/>
        </authorList>
    </citation>
    <scope>NUCLEOTIDE SEQUENCE [LARGE SCALE GENOMIC DNA]</scope>
    <source>
        <strain evidence="18">cv. DUN x IM62</strain>
    </source>
</reference>
<comment type="catalytic activity">
    <reaction evidence="1">
        <text>S-ubiquitinyl-[E2 ubiquitin-conjugating enzyme]-L-cysteine + [acceptor protein]-L-lysine = [E2 ubiquitin-conjugating enzyme]-L-cysteine + N(6)-ubiquitinyl-[acceptor protein]-L-lysine.</text>
        <dbReference type="EC" id="2.3.2.27"/>
    </reaction>
</comment>
<dbReference type="Proteomes" id="UP000030748">
    <property type="component" value="Unassembled WGS sequence"/>
</dbReference>
<dbReference type="GO" id="GO:0016020">
    <property type="term" value="C:membrane"/>
    <property type="evidence" value="ECO:0007669"/>
    <property type="project" value="UniProtKB-SubCell"/>
</dbReference>
<dbReference type="InterPro" id="IPR001841">
    <property type="entry name" value="Znf_RING"/>
</dbReference>
<evidence type="ECO:0000256" key="4">
    <source>
        <dbReference type="ARBA" id="ARBA00012483"/>
    </source>
</evidence>
<evidence type="ECO:0000256" key="12">
    <source>
        <dbReference type="ARBA" id="ARBA00023136"/>
    </source>
</evidence>
<proteinExistence type="inferred from homology"/>
<evidence type="ECO:0000256" key="2">
    <source>
        <dbReference type="ARBA" id="ARBA00004167"/>
    </source>
</evidence>
<dbReference type="GO" id="GO:0016567">
    <property type="term" value="P:protein ubiquitination"/>
    <property type="evidence" value="ECO:0000318"/>
    <property type="project" value="GO_Central"/>
</dbReference>
<dbReference type="PANTHER" id="PTHR46913:SF1">
    <property type="entry name" value="RING-H2 FINGER PROTEIN ATL16"/>
    <property type="match status" value="1"/>
</dbReference>
<dbReference type="PANTHER" id="PTHR46913">
    <property type="entry name" value="RING-H2 FINGER PROTEIN ATL16"/>
    <property type="match status" value="1"/>
</dbReference>
<keyword evidence="11 15" id="KW-1133">Transmembrane helix</keyword>
<organism evidence="17 18">
    <name type="scientific">Erythranthe guttata</name>
    <name type="common">Yellow monkey flower</name>
    <name type="synonym">Mimulus guttatus</name>
    <dbReference type="NCBI Taxonomy" id="4155"/>
    <lineage>
        <taxon>Eukaryota</taxon>
        <taxon>Viridiplantae</taxon>
        <taxon>Streptophyta</taxon>
        <taxon>Embryophyta</taxon>
        <taxon>Tracheophyta</taxon>
        <taxon>Spermatophyta</taxon>
        <taxon>Magnoliopsida</taxon>
        <taxon>eudicotyledons</taxon>
        <taxon>Gunneridae</taxon>
        <taxon>Pentapetalae</taxon>
        <taxon>asterids</taxon>
        <taxon>lamiids</taxon>
        <taxon>Lamiales</taxon>
        <taxon>Phrymaceae</taxon>
        <taxon>Erythranthe</taxon>
    </lineage>
</organism>
<comment type="similarity">
    <text evidence="13">Belongs to the RING-type zinc finger family. ATL subfamily.</text>
</comment>
<evidence type="ECO:0000256" key="7">
    <source>
        <dbReference type="ARBA" id="ARBA00022723"/>
    </source>
</evidence>
<keyword evidence="10" id="KW-0862">Zinc</keyword>
<dbReference type="GO" id="GO:0008270">
    <property type="term" value="F:zinc ion binding"/>
    <property type="evidence" value="ECO:0007669"/>
    <property type="project" value="UniProtKB-KW"/>
</dbReference>
<dbReference type="Pfam" id="PF13639">
    <property type="entry name" value="zf-RING_2"/>
    <property type="match status" value="1"/>
</dbReference>
<evidence type="ECO:0000256" key="3">
    <source>
        <dbReference type="ARBA" id="ARBA00004906"/>
    </source>
</evidence>
<comment type="subcellular location">
    <subcellularLocation>
        <location evidence="2">Membrane</location>
        <topology evidence="2">Single-pass membrane protein</topology>
    </subcellularLocation>
</comment>
<keyword evidence="18" id="KW-1185">Reference proteome</keyword>
<evidence type="ECO:0000259" key="16">
    <source>
        <dbReference type="PROSITE" id="PS50089"/>
    </source>
</evidence>